<evidence type="ECO:0000313" key="7">
    <source>
        <dbReference type="Ensembl" id="ENSSSUP00005008484.1"/>
    </source>
</evidence>
<keyword evidence="8" id="KW-1185">Reference proteome</keyword>
<feature type="domain" description="Ig-like" evidence="6">
    <location>
        <begin position="23"/>
        <end position="103"/>
    </location>
</feature>
<dbReference type="PANTHER" id="PTHR12080:SF46">
    <property type="entry name" value="SLAM FAMILY MEMBER 7"/>
    <property type="match status" value="1"/>
</dbReference>
<dbReference type="InterPro" id="IPR013783">
    <property type="entry name" value="Ig-like_fold"/>
</dbReference>
<comment type="subcellular location">
    <subcellularLocation>
        <location evidence="1">Membrane</location>
    </subcellularLocation>
</comment>
<dbReference type="FunFam" id="2.60.40.10:FF:000470">
    <property type="entry name" value="SLAM family member 7"/>
    <property type="match status" value="1"/>
</dbReference>
<evidence type="ECO:0000313" key="8">
    <source>
        <dbReference type="Proteomes" id="UP000472268"/>
    </source>
</evidence>
<keyword evidence="3" id="KW-0472">Membrane</keyword>
<dbReference type="GO" id="GO:0009897">
    <property type="term" value="C:external side of plasma membrane"/>
    <property type="evidence" value="ECO:0007669"/>
    <property type="project" value="TreeGrafter"/>
</dbReference>
<accession>A0A673THJ2</accession>
<evidence type="ECO:0000256" key="3">
    <source>
        <dbReference type="ARBA" id="ARBA00023136"/>
    </source>
</evidence>
<organism evidence="7 8">
    <name type="scientific">Suricata suricatta</name>
    <name type="common">Meerkat</name>
    <dbReference type="NCBI Taxonomy" id="37032"/>
    <lineage>
        <taxon>Eukaryota</taxon>
        <taxon>Metazoa</taxon>
        <taxon>Chordata</taxon>
        <taxon>Craniata</taxon>
        <taxon>Vertebrata</taxon>
        <taxon>Euteleostomi</taxon>
        <taxon>Mammalia</taxon>
        <taxon>Eutheria</taxon>
        <taxon>Laurasiatheria</taxon>
        <taxon>Carnivora</taxon>
        <taxon>Feliformia</taxon>
        <taxon>Herpestidae</taxon>
        <taxon>Suricata</taxon>
    </lineage>
</organism>
<feature type="signal peptide" evidence="5">
    <location>
        <begin position="1"/>
        <end position="21"/>
    </location>
</feature>
<reference evidence="7 8" key="1">
    <citation type="submission" date="2019-05" db="EMBL/GenBank/DDBJ databases">
        <title>A Chromosome-scale Meerkat (S. suricatta) Genome Assembly.</title>
        <authorList>
            <person name="Dudchenko O."/>
            <person name="Lieberman Aiden E."/>
            <person name="Tung J."/>
            <person name="Barreiro L.B."/>
            <person name="Clutton-Brock T.H."/>
        </authorList>
    </citation>
    <scope>NUCLEOTIDE SEQUENCE [LARGE SCALE GENOMIC DNA]</scope>
</reference>
<reference evidence="7" key="3">
    <citation type="submission" date="2025-09" db="UniProtKB">
        <authorList>
            <consortium name="Ensembl"/>
        </authorList>
    </citation>
    <scope>IDENTIFICATION</scope>
</reference>
<feature type="chain" id="PRO_5025447169" evidence="5">
    <location>
        <begin position="22"/>
        <end position="148"/>
    </location>
</feature>
<evidence type="ECO:0000256" key="2">
    <source>
        <dbReference type="ARBA" id="ARBA00022729"/>
    </source>
</evidence>
<dbReference type="SUPFAM" id="SSF48726">
    <property type="entry name" value="Immunoglobulin"/>
    <property type="match status" value="1"/>
</dbReference>
<dbReference type="AlphaFoldDB" id="A0A673THJ2"/>
<dbReference type="Gene3D" id="2.60.40.10">
    <property type="entry name" value="Immunoglobulins"/>
    <property type="match status" value="1"/>
</dbReference>
<keyword evidence="2 5" id="KW-0732">Signal</keyword>
<evidence type="ECO:0000256" key="4">
    <source>
        <dbReference type="ARBA" id="ARBA00023180"/>
    </source>
</evidence>
<dbReference type="InterPro" id="IPR036179">
    <property type="entry name" value="Ig-like_dom_sf"/>
</dbReference>
<name>A0A673THJ2_SURSU</name>
<dbReference type="Proteomes" id="UP000472268">
    <property type="component" value="Chromosome 3"/>
</dbReference>
<protein>
    <submittedName>
        <fullName evidence="7">SLAM family member 7</fullName>
    </submittedName>
</protein>
<dbReference type="InterPro" id="IPR007110">
    <property type="entry name" value="Ig-like_dom"/>
</dbReference>
<evidence type="ECO:0000256" key="1">
    <source>
        <dbReference type="ARBA" id="ARBA00004370"/>
    </source>
</evidence>
<dbReference type="Ensembl" id="ENSSSUT00005009777.1">
    <property type="protein sequence ID" value="ENSSSUP00005008484.1"/>
    <property type="gene ID" value="ENSSSUG00005005515.1"/>
</dbReference>
<dbReference type="InterPro" id="IPR015631">
    <property type="entry name" value="CD2/SLAM_rcpt"/>
</dbReference>
<dbReference type="GO" id="GO:0042110">
    <property type="term" value="P:T cell activation"/>
    <property type="evidence" value="ECO:0007669"/>
    <property type="project" value="TreeGrafter"/>
</dbReference>
<dbReference type="PROSITE" id="PS50835">
    <property type="entry name" value="IG_LIKE"/>
    <property type="match status" value="1"/>
</dbReference>
<evidence type="ECO:0000256" key="5">
    <source>
        <dbReference type="SAM" id="SignalP"/>
    </source>
</evidence>
<dbReference type="PANTHER" id="PTHR12080">
    <property type="entry name" value="SIGNALING LYMPHOCYTIC ACTIVATION MOLECULE"/>
    <property type="match status" value="1"/>
</dbReference>
<reference evidence="7" key="2">
    <citation type="submission" date="2025-08" db="UniProtKB">
        <authorList>
            <consortium name="Ensembl"/>
        </authorList>
    </citation>
    <scope>IDENTIFICATION</scope>
</reference>
<evidence type="ECO:0000259" key="6">
    <source>
        <dbReference type="PROSITE" id="PS50835"/>
    </source>
</evidence>
<keyword evidence="4" id="KW-0325">Glycoprotein</keyword>
<proteinExistence type="predicted"/>
<sequence>MLVLRASFILLLLCQPPEHLSKPKVTMGLLNNKNGTCVTNLTCFVDQGGEEVTYSWESLGQASNESHNGSILPVSWRLGERDMSFICVVRNPISSNSSNPVFAWKLCEENYSRGRSRKNTLFLSANTAKDGEAPLCAHITRHTDIIYT</sequence>
<gene>
    <name evidence="7" type="primary">SLAMF7</name>
</gene>